<organism evidence="3 4">
    <name type="scientific">Leptolyngbya iicbica LK</name>
    <dbReference type="NCBI Taxonomy" id="2294035"/>
    <lineage>
        <taxon>Bacteria</taxon>
        <taxon>Bacillati</taxon>
        <taxon>Cyanobacteriota</taxon>
        <taxon>Cyanophyceae</taxon>
        <taxon>Leptolyngbyales</taxon>
        <taxon>Leptolyngbyaceae</taxon>
        <taxon>Leptolyngbya group</taxon>
        <taxon>Leptolyngbya</taxon>
        <taxon>Leptolyngbya iicbica</taxon>
    </lineage>
</organism>
<dbReference type="PANTHER" id="PTHR30408">
    <property type="entry name" value="TYPE-1 RESTRICTION ENZYME ECOKI SPECIFICITY PROTEIN"/>
    <property type="match status" value="1"/>
</dbReference>
<comment type="caution">
    <text evidence="3">The sequence shown here is derived from an EMBL/GenBank/DDBJ whole genome shotgun (WGS) entry which is preliminary data.</text>
</comment>
<dbReference type="SUPFAM" id="SSF116734">
    <property type="entry name" value="DNA methylase specificity domain"/>
    <property type="match status" value="2"/>
</dbReference>
<dbReference type="OrthoDB" id="467945at2"/>
<dbReference type="GO" id="GO:0004519">
    <property type="term" value="F:endonuclease activity"/>
    <property type="evidence" value="ECO:0007669"/>
    <property type="project" value="UniProtKB-KW"/>
</dbReference>
<dbReference type="InterPro" id="IPR044946">
    <property type="entry name" value="Restrct_endonuc_typeI_TRD_sf"/>
</dbReference>
<accession>A0A4Q7E9M7</accession>
<keyword evidence="3" id="KW-0540">Nuclease</keyword>
<evidence type="ECO:0000313" key="4">
    <source>
        <dbReference type="Proteomes" id="UP000292459"/>
    </source>
</evidence>
<dbReference type="GO" id="GO:0003677">
    <property type="term" value="F:DNA binding"/>
    <property type="evidence" value="ECO:0007669"/>
    <property type="project" value="UniProtKB-KW"/>
</dbReference>
<proteinExistence type="predicted"/>
<reference evidence="3 4" key="1">
    <citation type="submission" date="2018-11" db="EMBL/GenBank/DDBJ databases">
        <title>Whole genome sequencing of an environmental sample.</title>
        <authorList>
            <person name="Sarangi A.N."/>
            <person name="Singh D."/>
            <person name="Tripathy S."/>
        </authorList>
    </citation>
    <scope>NUCLEOTIDE SEQUENCE [LARGE SCALE GENOMIC DNA]</scope>
    <source>
        <strain evidence="3 4">Lakshadweep</strain>
    </source>
</reference>
<sequence>MTLISCSGTIGKMAYAHPGMAGMWSSQHVMKVVPDQHKILPGYLYAYLSSAFGIPQIISGTYGSIIQSIEPQHIENLPVPRFSLSIEKNIHDLVMDAGTLLERYQRLINQATSRLFTKAKVDNPEPHEWFTDSSDLGFSVRSSELKGIFRAWNHSRRVQKIYDQIQSGKWDLLGDVTIFEWLRWRKMFERRDADPKYGIEVITQKPLFNLFPEGRWLSREYLLNHSPKYVVPDETILIAKQGTLGERELYCRCEFITGARMLSKAYSDHCMRIVVKPGAIHPGYLFAFLRSNAGFRILRSLSEGAKQQDLHWRTVPNIPIPRLSINEENQIGDTIREAYRFRNQAVENFIEARQKLEKVIREAD</sequence>
<dbReference type="GO" id="GO:0009307">
    <property type="term" value="P:DNA restriction-modification system"/>
    <property type="evidence" value="ECO:0007669"/>
    <property type="project" value="UniProtKB-KW"/>
</dbReference>
<dbReference type="AlphaFoldDB" id="A0A4Q7E9M7"/>
<keyword evidence="1" id="KW-0680">Restriction system</keyword>
<protein>
    <submittedName>
        <fullName evidence="3">Restriction endonuclease subunit S</fullName>
    </submittedName>
</protein>
<dbReference type="Gene3D" id="3.90.220.20">
    <property type="entry name" value="DNA methylase specificity domains"/>
    <property type="match status" value="2"/>
</dbReference>
<dbReference type="EMBL" id="QVFV01000002">
    <property type="protein sequence ID" value="RZM79567.1"/>
    <property type="molecule type" value="Genomic_DNA"/>
</dbReference>
<evidence type="ECO:0000256" key="2">
    <source>
        <dbReference type="ARBA" id="ARBA00023125"/>
    </source>
</evidence>
<evidence type="ECO:0000313" key="3">
    <source>
        <dbReference type="EMBL" id="RZM79567.1"/>
    </source>
</evidence>
<gene>
    <name evidence="3" type="ORF">DYY88_12675</name>
</gene>
<keyword evidence="4" id="KW-1185">Reference proteome</keyword>
<name>A0A4Q7E9M7_9CYAN</name>
<dbReference type="InterPro" id="IPR052021">
    <property type="entry name" value="Type-I_RS_S_subunit"/>
</dbReference>
<evidence type="ECO:0000256" key="1">
    <source>
        <dbReference type="ARBA" id="ARBA00022747"/>
    </source>
</evidence>
<keyword evidence="2" id="KW-0238">DNA-binding</keyword>
<dbReference type="PANTHER" id="PTHR30408:SF12">
    <property type="entry name" value="TYPE I RESTRICTION ENZYME MJAVIII SPECIFICITY SUBUNIT"/>
    <property type="match status" value="1"/>
</dbReference>
<keyword evidence="3" id="KW-0255">Endonuclease</keyword>
<keyword evidence="3" id="KW-0378">Hydrolase</keyword>
<dbReference type="Proteomes" id="UP000292459">
    <property type="component" value="Unassembled WGS sequence"/>
</dbReference>